<proteinExistence type="predicted"/>
<dbReference type="OrthoDB" id="4774211at2"/>
<keyword evidence="3" id="KW-1185">Reference proteome</keyword>
<protein>
    <submittedName>
        <fullName evidence="2">Uncharacterized protein</fullName>
    </submittedName>
</protein>
<dbReference type="AlphaFoldDB" id="A0A239KXF5"/>
<dbReference type="EMBL" id="FZOW01000011">
    <property type="protein sequence ID" value="SNT22735.1"/>
    <property type="molecule type" value="Genomic_DNA"/>
</dbReference>
<evidence type="ECO:0000256" key="1">
    <source>
        <dbReference type="SAM" id="MobiDB-lite"/>
    </source>
</evidence>
<feature type="compositionally biased region" description="Basic and acidic residues" evidence="1">
    <location>
        <begin position="80"/>
        <end position="93"/>
    </location>
</feature>
<feature type="region of interest" description="Disordered" evidence="1">
    <location>
        <begin position="69"/>
        <end position="93"/>
    </location>
</feature>
<evidence type="ECO:0000313" key="3">
    <source>
        <dbReference type="Proteomes" id="UP000198327"/>
    </source>
</evidence>
<evidence type="ECO:0000313" key="2">
    <source>
        <dbReference type="EMBL" id="SNT22735.1"/>
    </source>
</evidence>
<dbReference type="STRING" id="398843.A3K89_00850"/>
<organism evidence="2 3">
    <name type="scientific">Rhodococcoides kyotonense</name>
    <dbReference type="NCBI Taxonomy" id="398843"/>
    <lineage>
        <taxon>Bacteria</taxon>
        <taxon>Bacillati</taxon>
        <taxon>Actinomycetota</taxon>
        <taxon>Actinomycetes</taxon>
        <taxon>Mycobacteriales</taxon>
        <taxon>Nocardiaceae</taxon>
        <taxon>Rhodococcoides</taxon>
    </lineage>
</organism>
<sequence length="93" mass="9918">MIVDCSDCKVRDIACGDCVVTVLLGAPGWPSGESVRVGSRAPKIDIDQEELGAMGVLAESGMVPRLRLVTDENSAGRSESLSRRDQDTDQRAV</sequence>
<reference evidence="3" key="1">
    <citation type="submission" date="2017-06" db="EMBL/GenBank/DDBJ databases">
        <authorList>
            <person name="Varghese N."/>
            <person name="Submissions S."/>
        </authorList>
    </citation>
    <scope>NUCLEOTIDE SEQUENCE [LARGE SCALE GENOMIC DNA]</scope>
    <source>
        <strain evidence="3">JCM 23211</strain>
    </source>
</reference>
<accession>A0A239KXF5</accession>
<gene>
    <name evidence="2" type="ORF">SAMN05421642_111176</name>
</gene>
<dbReference type="Proteomes" id="UP000198327">
    <property type="component" value="Unassembled WGS sequence"/>
</dbReference>
<name>A0A239KXF5_9NOCA</name>